<dbReference type="GO" id="GO:0009294">
    <property type="term" value="P:DNA-mediated transformation"/>
    <property type="evidence" value="ECO:0007669"/>
    <property type="project" value="InterPro"/>
</dbReference>
<accession>A0A271J723</accession>
<dbReference type="PANTHER" id="PTHR43022">
    <property type="entry name" value="PROTEIN SMF"/>
    <property type="match status" value="1"/>
</dbReference>
<organism evidence="4 5">
    <name type="scientific">Rubrivirga marina</name>
    <dbReference type="NCBI Taxonomy" id="1196024"/>
    <lineage>
        <taxon>Bacteria</taxon>
        <taxon>Pseudomonadati</taxon>
        <taxon>Rhodothermota</taxon>
        <taxon>Rhodothermia</taxon>
        <taxon>Rhodothermales</taxon>
        <taxon>Rubricoccaceae</taxon>
        <taxon>Rubrivirga</taxon>
    </lineage>
</organism>
<proteinExistence type="inferred from homology"/>
<evidence type="ECO:0000313" key="4">
    <source>
        <dbReference type="EMBL" id="PAP78745.1"/>
    </source>
</evidence>
<dbReference type="InterPro" id="IPR010994">
    <property type="entry name" value="RuvA_2-like"/>
</dbReference>
<dbReference type="InterPro" id="IPR041614">
    <property type="entry name" value="DprA_WH"/>
</dbReference>
<keyword evidence="5" id="KW-1185">Reference proteome</keyword>
<dbReference type="InterPro" id="IPR057666">
    <property type="entry name" value="DrpA_SLOG"/>
</dbReference>
<dbReference type="InterPro" id="IPR003488">
    <property type="entry name" value="DprA"/>
</dbReference>
<sequence length="359" mass="37932">MALSLVPGVGPGRVLALLAALGSANAVMRAPVGRLVRAEGVGRQTAEAIRAWDDWPSVDAQFRRAASVGARLVALSDPEYPDLLRRIYDPPSHLWVRGRLTEADDLAVAIVGTRRASDYGRRVAEAFAGDLVAAGVTVVSGLAYGVDVAAHRAALAAGGRTIAVLGSGVDRIYPSRHAPVVRQILERDAGAVVSEFPLGAAPDAANFPRRNRVVSGLCRATVVAEAFETGGALLTAGIALEQNREVFAVPASVFTEAGGTNRQIQRGEAALATSAVDVLDAIAPQLETPKALPIRPEEPELPLNRVEQRLVDVLTTEPRPLDAVCVDADLDASTALVYLLQLEFRGVVRQLQGKQFART</sequence>
<dbReference type="SUPFAM" id="SSF47781">
    <property type="entry name" value="RuvA domain 2-like"/>
    <property type="match status" value="1"/>
</dbReference>
<evidence type="ECO:0000259" key="3">
    <source>
        <dbReference type="Pfam" id="PF17782"/>
    </source>
</evidence>
<reference evidence="4 5" key="1">
    <citation type="submission" date="2016-11" db="EMBL/GenBank/DDBJ databases">
        <title>Study of marine rhodopsin-containing bacteria.</title>
        <authorList>
            <person name="Yoshizawa S."/>
            <person name="Kumagai Y."/>
            <person name="Kogure K."/>
        </authorList>
    </citation>
    <scope>NUCLEOTIDE SEQUENCE [LARGE SCALE GENOMIC DNA]</scope>
    <source>
        <strain evidence="4 5">SAORIC-28</strain>
    </source>
</reference>
<comment type="caution">
    <text evidence="4">The sequence shown here is derived from an EMBL/GenBank/DDBJ whole genome shotgun (WGS) entry which is preliminary data.</text>
</comment>
<dbReference type="SUPFAM" id="SSF102405">
    <property type="entry name" value="MCP/YpsA-like"/>
    <property type="match status" value="1"/>
</dbReference>
<dbReference type="PANTHER" id="PTHR43022:SF1">
    <property type="entry name" value="PROTEIN SMF"/>
    <property type="match status" value="1"/>
</dbReference>
<dbReference type="Pfam" id="PF02481">
    <property type="entry name" value="DNA_processg_A"/>
    <property type="match status" value="1"/>
</dbReference>
<dbReference type="Pfam" id="PF14520">
    <property type="entry name" value="HHH_5"/>
    <property type="match status" value="1"/>
</dbReference>
<evidence type="ECO:0000259" key="2">
    <source>
        <dbReference type="Pfam" id="PF02481"/>
    </source>
</evidence>
<dbReference type="NCBIfam" id="TIGR00732">
    <property type="entry name" value="dprA"/>
    <property type="match status" value="1"/>
</dbReference>
<name>A0A271J723_9BACT</name>
<dbReference type="Proteomes" id="UP000216339">
    <property type="component" value="Unassembled WGS sequence"/>
</dbReference>
<gene>
    <name evidence="4" type="ORF">BSZ37_10865</name>
</gene>
<dbReference type="Pfam" id="PF17782">
    <property type="entry name" value="WHD_DprA"/>
    <property type="match status" value="1"/>
</dbReference>
<dbReference type="InterPro" id="IPR036388">
    <property type="entry name" value="WH-like_DNA-bd_sf"/>
</dbReference>
<comment type="similarity">
    <text evidence="1">Belongs to the DprA/Smf family.</text>
</comment>
<feature type="domain" description="DprA winged helix" evidence="3">
    <location>
        <begin position="296"/>
        <end position="354"/>
    </location>
</feature>
<dbReference type="EMBL" id="MQWD01000001">
    <property type="protein sequence ID" value="PAP78745.1"/>
    <property type="molecule type" value="Genomic_DNA"/>
</dbReference>
<evidence type="ECO:0000256" key="1">
    <source>
        <dbReference type="ARBA" id="ARBA00006525"/>
    </source>
</evidence>
<feature type="domain" description="Smf/DprA SLOG" evidence="2">
    <location>
        <begin position="72"/>
        <end position="281"/>
    </location>
</feature>
<dbReference type="AlphaFoldDB" id="A0A271J723"/>
<dbReference type="Gene3D" id="3.40.50.450">
    <property type="match status" value="1"/>
</dbReference>
<evidence type="ECO:0000313" key="5">
    <source>
        <dbReference type="Proteomes" id="UP000216339"/>
    </source>
</evidence>
<protein>
    <submittedName>
        <fullName evidence="4">DNA protecting protein DprA</fullName>
    </submittedName>
</protein>
<dbReference type="Gene3D" id="1.10.10.10">
    <property type="entry name" value="Winged helix-like DNA-binding domain superfamily/Winged helix DNA-binding domain"/>
    <property type="match status" value="1"/>
</dbReference>